<sequence length="101" mass="11263">MLKTDYEGETMEEKEVTLDLTEYGKIAKEVRVRCNKETNSPEKGIKYEHPMGGPVYSLTAYAKGTVLDTYSGKVGDFAMESGCLPDVVEIVKSKFPEETTE</sequence>
<organism evidence="1">
    <name type="scientific">Chromera velia CCMP2878</name>
    <dbReference type="NCBI Taxonomy" id="1169474"/>
    <lineage>
        <taxon>Eukaryota</taxon>
        <taxon>Sar</taxon>
        <taxon>Alveolata</taxon>
        <taxon>Colpodellida</taxon>
        <taxon>Chromeraceae</taxon>
        <taxon>Chromera</taxon>
    </lineage>
</organism>
<proteinExistence type="predicted"/>
<reference evidence="1" key="1">
    <citation type="submission" date="2014-11" db="EMBL/GenBank/DDBJ databases">
        <authorList>
            <person name="Otto D Thomas"/>
            <person name="Naeem Raeece"/>
        </authorList>
    </citation>
    <scope>NUCLEOTIDE SEQUENCE</scope>
</reference>
<dbReference type="AlphaFoldDB" id="A0A0G4G576"/>
<evidence type="ECO:0000313" key="1">
    <source>
        <dbReference type="EMBL" id="CEM23367.1"/>
    </source>
</evidence>
<gene>
    <name evidence="1" type="ORF">Cvel_20238</name>
</gene>
<dbReference type="VEuPathDB" id="CryptoDB:Cvel_20238"/>
<name>A0A0G4G576_9ALVE</name>
<protein>
    <submittedName>
        <fullName evidence="1">Uncharacterized protein</fullName>
    </submittedName>
</protein>
<accession>A0A0G4G576</accession>
<dbReference type="EMBL" id="CDMZ01000887">
    <property type="protein sequence ID" value="CEM23367.1"/>
    <property type="molecule type" value="Genomic_DNA"/>
</dbReference>